<dbReference type="PANTHER" id="PTHR11358">
    <property type="entry name" value="ARGINASE/AGMATINASE"/>
    <property type="match status" value="1"/>
</dbReference>
<dbReference type="Gene3D" id="3.40.800.10">
    <property type="entry name" value="Ureohydrolase domain"/>
    <property type="match status" value="1"/>
</dbReference>
<dbReference type="AlphaFoldDB" id="A0A0G2GJ47"/>
<dbReference type="PANTHER" id="PTHR11358:SF26">
    <property type="entry name" value="GUANIDINO ACID HYDROLASE, MITOCHONDRIAL"/>
    <property type="match status" value="1"/>
</dbReference>
<accession>A0A0G2GJ47</accession>
<comment type="cofactor">
    <cofactor evidence="4">
        <name>Mn(2+)</name>
        <dbReference type="ChEBI" id="CHEBI:29035"/>
    </cofactor>
    <text evidence="4">Binds 2 manganese ions per subunit.</text>
</comment>
<evidence type="ECO:0000256" key="3">
    <source>
        <dbReference type="ARBA" id="ARBA00022801"/>
    </source>
</evidence>
<dbReference type="PRINTS" id="PR00116">
    <property type="entry name" value="ARGINASE"/>
</dbReference>
<feature type="binding site" evidence="4">
    <location>
        <position position="82"/>
    </location>
    <ligand>
        <name>Mn(2+)</name>
        <dbReference type="ChEBI" id="CHEBI:29035"/>
        <label>1</label>
    </ligand>
</feature>
<dbReference type="InterPro" id="IPR006035">
    <property type="entry name" value="Ureohydrolase"/>
</dbReference>
<proteinExistence type="inferred from homology"/>
<sequence length="299" mass="32619">MNPYQSWATVLDCGDIPVTPFDNELALRQMTLAYEELLSRPSTDPTQKPILIALGGDHSIALPALRALEKTYKQPIAVLHFDAHLDTWHPGKYPSAWLPTDSASQSYFTHGTMFWIASDEGLILNGSSVHGGLRTRLSGHDYGDYADDSQQGFLQIEADDIDEIGVQGIIDTIMQRMGREVPVYLSVDIDVIDPGLAPGTGTPEPGGWTTRELIKILRGVEDLNIVGADVVEVSPAFDGRGEQTALAGAQVVYEMLTSVVKKGMKERGMEILKRGELLKGEVNAMNIGKKDGKTGRDEL</sequence>
<dbReference type="EMBL" id="LCWF01000066">
    <property type="protein sequence ID" value="KKY23563.1"/>
    <property type="molecule type" value="Genomic_DNA"/>
</dbReference>
<reference evidence="6 7" key="2">
    <citation type="submission" date="2015-05" db="EMBL/GenBank/DDBJ databases">
        <authorList>
            <person name="Morales-Cruz A."/>
            <person name="Amrine K.C."/>
            <person name="Cantu D."/>
        </authorList>
    </citation>
    <scope>NUCLEOTIDE SEQUENCE [LARGE SCALE GENOMIC DNA]</scope>
    <source>
        <strain evidence="6">UCRPC4</strain>
    </source>
</reference>
<dbReference type="GO" id="GO:0033389">
    <property type="term" value="P:putrescine biosynthetic process from arginine, via agmatine"/>
    <property type="evidence" value="ECO:0007669"/>
    <property type="project" value="TreeGrafter"/>
</dbReference>
<feature type="binding site" evidence="4">
    <location>
        <position position="188"/>
    </location>
    <ligand>
        <name>Mn(2+)</name>
        <dbReference type="ChEBI" id="CHEBI:29035"/>
        <label>1</label>
    </ligand>
</feature>
<feature type="binding site" evidence="4">
    <location>
        <position position="84"/>
    </location>
    <ligand>
        <name>Mn(2+)</name>
        <dbReference type="ChEBI" id="CHEBI:29035"/>
        <label>1</label>
    </ligand>
</feature>
<dbReference type="PIRSF" id="PIRSF036979">
    <property type="entry name" value="Arginase"/>
    <property type="match status" value="1"/>
</dbReference>
<keyword evidence="2 4" id="KW-0479">Metal-binding</keyword>
<protein>
    <submittedName>
        <fullName evidence="6">Putative mitochondrial</fullName>
    </submittedName>
</protein>
<dbReference type="Proteomes" id="UP000053317">
    <property type="component" value="Unassembled WGS sequence"/>
</dbReference>
<dbReference type="GO" id="GO:0046872">
    <property type="term" value="F:metal ion binding"/>
    <property type="evidence" value="ECO:0007669"/>
    <property type="project" value="UniProtKB-KW"/>
</dbReference>
<dbReference type="OrthoDB" id="288726at2759"/>
<evidence type="ECO:0000256" key="1">
    <source>
        <dbReference type="ARBA" id="ARBA00009227"/>
    </source>
</evidence>
<dbReference type="Pfam" id="PF00491">
    <property type="entry name" value="Arginase"/>
    <property type="match status" value="1"/>
</dbReference>
<organism evidence="6 7">
    <name type="scientific">Phaeomoniella chlamydospora</name>
    <name type="common">Phaeoacremonium chlamydosporum</name>
    <dbReference type="NCBI Taxonomy" id="158046"/>
    <lineage>
        <taxon>Eukaryota</taxon>
        <taxon>Fungi</taxon>
        <taxon>Dikarya</taxon>
        <taxon>Ascomycota</taxon>
        <taxon>Pezizomycotina</taxon>
        <taxon>Eurotiomycetes</taxon>
        <taxon>Chaetothyriomycetidae</taxon>
        <taxon>Phaeomoniellales</taxon>
        <taxon>Phaeomoniellaceae</taxon>
        <taxon>Phaeomoniella</taxon>
    </lineage>
</organism>
<keyword evidence="7" id="KW-1185">Reference proteome</keyword>
<dbReference type="PROSITE" id="PS51409">
    <property type="entry name" value="ARGINASE_2"/>
    <property type="match status" value="1"/>
</dbReference>
<evidence type="ECO:0000313" key="7">
    <source>
        <dbReference type="Proteomes" id="UP000053317"/>
    </source>
</evidence>
<comment type="similarity">
    <text evidence="1">Belongs to the arginase family. Agmatinase subfamily.</text>
</comment>
<reference evidence="6 7" key="1">
    <citation type="submission" date="2015-05" db="EMBL/GenBank/DDBJ databases">
        <title>Distinctive expansion of gene families associated with plant cell wall degradation and secondary metabolism in the genomes of grapevine trunk pathogens.</title>
        <authorList>
            <person name="Lawrence D.P."/>
            <person name="Travadon R."/>
            <person name="Rolshausen P.E."/>
            <person name="Baumgartner K."/>
        </authorList>
    </citation>
    <scope>NUCLEOTIDE SEQUENCE [LARGE SCALE GENOMIC DNA]</scope>
    <source>
        <strain evidence="6">UCRPC4</strain>
    </source>
</reference>
<feature type="binding site" evidence="4">
    <location>
        <position position="86"/>
    </location>
    <ligand>
        <name>Mn(2+)</name>
        <dbReference type="ChEBI" id="CHEBI:29035"/>
        <label>1</label>
    </ligand>
</feature>
<dbReference type="SUPFAM" id="SSF52768">
    <property type="entry name" value="Arginase/deacetylase"/>
    <property type="match status" value="1"/>
</dbReference>
<feature type="binding site" evidence="4">
    <location>
        <position position="58"/>
    </location>
    <ligand>
        <name>Mn(2+)</name>
        <dbReference type="ChEBI" id="CHEBI:29035"/>
        <label>1</label>
    </ligand>
</feature>
<keyword evidence="4" id="KW-0464">Manganese</keyword>
<evidence type="ECO:0000256" key="2">
    <source>
        <dbReference type="ARBA" id="ARBA00022723"/>
    </source>
</evidence>
<name>A0A0G2GJ47_PHACM</name>
<evidence type="ECO:0000256" key="4">
    <source>
        <dbReference type="PIRSR" id="PIRSR036979-1"/>
    </source>
</evidence>
<dbReference type="PROSITE" id="PS01053">
    <property type="entry name" value="ARGINASE_1"/>
    <property type="match status" value="1"/>
</dbReference>
<feature type="binding site" evidence="4">
    <location>
        <position position="190"/>
    </location>
    <ligand>
        <name>Mn(2+)</name>
        <dbReference type="ChEBI" id="CHEBI:29035"/>
        <label>1</label>
    </ligand>
</feature>
<keyword evidence="3 5" id="KW-0378">Hydrolase</keyword>
<dbReference type="InterPro" id="IPR020855">
    <property type="entry name" value="Ureohydrolase_Mn_BS"/>
</dbReference>
<comment type="caution">
    <text evidence="6">The sequence shown here is derived from an EMBL/GenBank/DDBJ whole genome shotgun (WGS) entry which is preliminary data.</text>
</comment>
<evidence type="ECO:0000256" key="5">
    <source>
        <dbReference type="RuleBase" id="RU003684"/>
    </source>
</evidence>
<gene>
    <name evidence="6" type="ORF">UCRPC4_g02826</name>
</gene>
<evidence type="ECO:0000313" key="6">
    <source>
        <dbReference type="EMBL" id="KKY23563.1"/>
    </source>
</evidence>
<dbReference type="GO" id="GO:0008783">
    <property type="term" value="F:agmatinase activity"/>
    <property type="evidence" value="ECO:0007669"/>
    <property type="project" value="TreeGrafter"/>
</dbReference>
<dbReference type="InterPro" id="IPR023696">
    <property type="entry name" value="Ureohydrolase_dom_sf"/>
</dbReference>